<sequence>MPKATDMIPDLTCQDIYDGRFRLLNLLGAGAYGKVYRAYDKRPASSQSTRYCAIKCLLKADSKSRQREMQLRELRLQKKVSHHPNIVTFCGAFEEDDFVFAVLELCEGCDLFTAIVQLELFVGNNQLIKSCYLKILDAVDYCHQQGVYHRDLKPENILCSRDGQDIWLADFGLATNQRACREFGCGSSAYMSPECIGKETDNVVYSAPHNDIWSLGVILVNLVTCRHPWNYAHSSDPCFDAFLRSDCDSLRASLAISDPFHRLLKRVFNLRPVSRIAIPVLRREIFALETFHEDDVVPYPVQMSPVVHDIHVEVDVQVAVDSFVGDSTSTPGLSAADSGELRRRTQPADIPPRTKLFVVGSHSSSGLEDSDDRLLVTPHYGPRWPGSSSGSGSRTLRRRPRFAIDPCINYRDSDKITKVELDRVTEKLKKDTTWSSASI</sequence>
<dbReference type="InterPro" id="IPR017441">
    <property type="entry name" value="Protein_kinase_ATP_BS"/>
</dbReference>
<reference evidence="7" key="1">
    <citation type="journal article" date="2019" name="Environ. Microbiol.">
        <title>Fungal ecological strategies reflected in gene transcription - a case study of two litter decomposers.</title>
        <authorList>
            <person name="Barbi F."/>
            <person name="Kohler A."/>
            <person name="Barry K."/>
            <person name="Baskaran P."/>
            <person name="Daum C."/>
            <person name="Fauchery L."/>
            <person name="Ihrmark K."/>
            <person name="Kuo A."/>
            <person name="LaButti K."/>
            <person name="Lipzen A."/>
            <person name="Morin E."/>
            <person name="Grigoriev I.V."/>
            <person name="Henrissat B."/>
            <person name="Lindahl B."/>
            <person name="Martin F."/>
        </authorList>
    </citation>
    <scope>NUCLEOTIDE SEQUENCE</scope>
    <source>
        <strain evidence="7">JB14</strain>
    </source>
</reference>
<organism evidence="7 8">
    <name type="scientific">Gymnopus androsaceus JB14</name>
    <dbReference type="NCBI Taxonomy" id="1447944"/>
    <lineage>
        <taxon>Eukaryota</taxon>
        <taxon>Fungi</taxon>
        <taxon>Dikarya</taxon>
        <taxon>Basidiomycota</taxon>
        <taxon>Agaricomycotina</taxon>
        <taxon>Agaricomycetes</taxon>
        <taxon>Agaricomycetidae</taxon>
        <taxon>Agaricales</taxon>
        <taxon>Marasmiineae</taxon>
        <taxon>Omphalotaceae</taxon>
        <taxon>Gymnopus</taxon>
    </lineage>
</organism>
<keyword evidence="2 3" id="KW-0067">ATP-binding</keyword>
<dbReference type="InterPro" id="IPR000719">
    <property type="entry name" value="Prot_kinase_dom"/>
</dbReference>
<keyword evidence="7" id="KW-0808">Transferase</keyword>
<evidence type="ECO:0000256" key="3">
    <source>
        <dbReference type="PROSITE-ProRule" id="PRU10141"/>
    </source>
</evidence>
<dbReference type="PROSITE" id="PS50011">
    <property type="entry name" value="PROTEIN_KINASE_DOM"/>
    <property type="match status" value="1"/>
</dbReference>
<evidence type="ECO:0000256" key="5">
    <source>
        <dbReference type="SAM" id="MobiDB-lite"/>
    </source>
</evidence>
<dbReference type="PANTHER" id="PTHR24348">
    <property type="entry name" value="SERINE/THREONINE-PROTEIN KINASE UNC-51-RELATED"/>
    <property type="match status" value="1"/>
</dbReference>
<evidence type="ECO:0000256" key="1">
    <source>
        <dbReference type="ARBA" id="ARBA00022741"/>
    </source>
</evidence>
<feature type="region of interest" description="Disordered" evidence="5">
    <location>
        <begin position="328"/>
        <end position="347"/>
    </location>
</feature>
<dbReference type="PROSITE" id="PS00108">
    <property type="entry name" value="PROTEIN_KINASE_ST"/>
    <property type="match status" value="1"/>
</dbReference>
<evidence type="ECO:0000313" key="8">
    <source>
        <dbReference type="Proteomes" id="UP000799118"/>
    </source>
</evidence>
<keyword evidence="1 3" id="KW-0547">Nucleotide-binding</keyword>
<dbReference type="AlphaFoldDB" id="A0A6A4HIR5"/>
<comment type="similarity">
    <text evidence="4">Belongs to the protein kinase superfamily.</text>
</comment>
<gene>
    <name evidence="7" type="ORF">BT96DRAFT_921533</name>
</gene>
<dbReference type="InterPro" id="IPR045269">
    <property type="entry name" value="Atg1-like"/>
</dbReference>
<evidence type="ECO:0000259" key="6">
    <source>
        <dbReference type="PROSITE" id="PS50011"/>
    </source>
</evidence>
<dbReference type="GO" id="GO:0010506">
    <property type="term" value="P:regulation of autophagy"/>
    <property type="evidence" value="ECO:0007669"/>
    <property type="project" value="InterPro"/>
</dbReference>
<evidence type="ECO:0000256" key="4">
    <source>
        <dbReference type="RuleBase" id="RU000304"/>
    </source>
</evidence>
<dbReference type="PROSITE" id="PS00107">
    <property type="entry name" value="PROTEIN_KINASE_ATP"/>
    <property type="match status" value="1"/>
</dbReference>
<dbReference type="PANTHER" id="PTHR24348:SF68">
    <property type="entry name" value="SERINE_THREONINE-PROTEIN KINASE ATG1C"/>
    <property type="match status" value="1"/>
</dbReference>
<feature type="binding site" evidence="3">
    <location>
        <position position="55"/>
    </location>
    <ligand>
        <name>ATP</name>
        <dbReference type="ChEBI" id="CHEBI:30616"/>
    </ligand>
</feature>
<protein>
    <submittedName>
        <fullName evidence="7">Kinase-like protein</fullName>
    </submittedName>
</protein>
<keyword evidence="7" id="KW-0418">Kinase</keyword>
<dbReference type="GO" id="GO:0005737">
    <property type="term" value="C:cytoplasm"/>
    <property type="evidence" value="ECO:0007669"/>
    <property type="project" value="TreeGrafter"/>
</dbReference>
<feature type="compositionally biased region" description="Low complexity" evidence="5">
    <location>
        <begin position="381"/>
        <end position="394"/>
    </location>
</feature>
<proteinExistence type="inferred from homology"/>
<feature type="region of interest" description="Disordered" evidence="5">
    <location>
        <begin position="378"/>
        <end position="398"/>
    </location>
</feature>
<evidence type="ECO:0000256" key="2">
    <source>
        <dbReference type="ARBA" id="ARBA00022840"/>
    </source>
</evidence>
<dbReference type="Gene3D" id="1.10.510.10">
    <property type="entry name" value="Transferase(Phosphotransferase) domain 1"/>
    <property type="match status" value="1"/>
</dbReference>
<dbReference type="SMART" id="SM00220">
    <property type="entry name" value="S_TKc"/>
    <property type="match status" value="1"/>
</dbReference>
<dbReference type="SUPFAM" id="SSF56112">
    <property type="entry name" value="Protein kinase-like (PK-like)"/>
    <property type="match status" value="1"/>
</dbReference>
<evidence type="ECO:0000313" key="7">
    <source>
        <dbReference type="EMBL" id="KAE9397338.1"/>
    </source>
</evidence>
<dbReference type="InterPro" id="IPR008271">
    <property type="entry name" value="Ser/Thr_kinase_AS"/>
</dbReference>
<name>A0A6A4HIR5_9AGAR</name>
<dbReference type="GO" id="GO:0004674">
    <property type="term" value="F:protein serine/threonine kinase activity"/>
    <property type="evidence" value="ECO:0007669"/>
    <property type="project" value="UniProtKB-KW"/>
</dbReference>
<dbReference type="Pfam" id="PF00069">
    <property type="entry name" value="Pkinase"/>
    <property type="match status" value="1"/>
</dbReference>
<feature type="domain" description="Protein kinase" evidence="6">
    <location>
        <begin position="21"/>
        <end position="287"/>
    </location>
</feature>
<dbReference type="Proteomes" id="UP000799118">
    <property type="component" value="Unassembled WGS sequence"/>
</dbReference>
<dbReference type="GO" id="GO:0005524">
    <property type="term" value="F:ATP binding"/>
    <property type="evidence" value="ECO:0007669"/>
    <property type="project" value="UniProtKB-UniRule"/>
</dbReference>
<dbReference type="InterPro" id="IPR011009">
    <property type="entry name" value="Kinase-like_dom_sf"/>
</dbReference>
<keyword evidence="8" id="KW-1185">Reference proteome</keyword>
<keyword evidence="4" id="KW-0723">Serine/threonine-protein kinase</keyword>
<dbReference type="EMBL" id="ML769498">
    <property type="protein sequence ID" value="KAE9397338.1"/>
    <property type="molecule type" value="Genomic_DNA"/>
</dbReference>
<dbReference type="OrthoDB" id="541276at2759"/>
<accession>A0A6A4HIR5</accession>